<dbReference type="AlphaFoldDB" id="A0A1V8SV74"/>
<comment type="similarity">
    <text evidence="1">Belongs to the TCP11 family.</text>
</comment>
<accession>A0A1V8SV74</accession>
<dbReference type="InterPro" id="IPR008862">
    <property type="entry name" value="Tcp11"/>
</dbReference>
<evidence type="ECO:0000256" key="1">
    <source>
        <dbReference type="ARBA" id="ARBA00010954"/>
    </source>
</evidence>
<dbReference type="OrthoDB" id="276323at2759"/>
<dbReference type="PANTHER" id="PTHR12832:SF11">
    <property type="entry name" value="LD23868P"/>
    <property type="match status" value="1"/>
</dbReference>
<feature type="compositionally biased region" description="Low complexity" evidence="2">
    <location>
        <begin position="45"/>
        <end position="57"/>
    </location>
</feature>
<dbReference type="GO" id="GO:0010737">
    <property type="term" value="P:protein kinase A signaling"/>
    <property type="evidence" value="ECO:0007669"/>
    <property type="project" value="TreeGrafter"/>
</dbReference>
<dbReference type="STRING" id="1507870.A0A1V8SV74"/>
<reference evidence="4" key="1">
    <citation type="submission" date="2017-03" db="EMBL/GenBank/DDBJ databases">
        <title>Genomes of endolithic fungi from Antarctica.</title>
        <authorList>
            <person name="Coleine C."/>
            <person name="Masonjones S."/>
            <person name="Stajich J.E."/>
        </authorList>
    </citation>
    <scope>NUCLEOTIDE SEQUENCE [LARGE SCALE GENOMIC DNA]</scope>
    <source>
        <strain evidence="4">CCFEE 5527</strain>
    </source>
</reference>
<evidence type="ECO:0000256" key="2">
    <source>
        <dbReference type="SAM" id="MobiDB-lite"/>
    </source>
</evidence>
<evidence type="ECO:0000313" key="4">
    <source>
        <dbReference type="Proteomes" id="UP000192596"/>
    </source>
</evidence>
<name>A0A1V8SV74_9PEZI</name>
<comment type="caution">
    <text evidence="3">The sequence shown here is derived from an EMBL/GenBank/DDBJ whole genome shotgun (WGS) entry which is preliminary data.</text>
</comment>
<dbReference type="Proteomes" id="UP000192596">
    <property type="component" value="Unassembled WGS sequence"/>
</dbReference>
<feature type="region of interest" description="Disordered" evidence="2">
    <location>
        <begin position="1"/>
        <end position="67"/>
    </location>
</feature>
<protein>
    <submittedName>
        <fullName evidence="3">Uncharacterized protein</fullName>
    </submittedName>
</protein>
<gene>
    <name evidence="3" type="ORF">B0A48_11237</name>
</gene>
<keyword evidence="4" id="KW-1185">Reference proteome</keyword>
<feature type="region of interest" description="Disordered" evidence="2">
    <location>
        <begin position="641"/>
        <end position="662"/>
    </location>
</feature>
<dbReference type="EMBL" id="NAJO01000026">
    <property type="protein sequence ID" value="OQO02954.1"/>
    <property type="molecule type" value="Genomic_DNA"/>
</dbReference>
<dbReference type="Pfam" id="PF05794">
    <property type="entry name" value="Tcp11"/>
    <property type="match status" value="1"/>
</dbReference>
<evidence type="ECO:0000313" key="3">
    <source>
        <dbReference type="EMBL" id="OQO02954.1"/>
    </source>
</evidence>
<dbReference type="PANTHER" id="PTHR12832">
    <property type="entry name" value="TESTIS-SPECIFIC PROTEIN PBS13 T-COMPLEX 11"/>
    <property type="match status" value="1"/>
</dbReference>
<proteinExistence type="inferred from homology"/>
<feature type="compositionally biased region" description="Basic and acidic residues" evidence="2">
    <location>
        <begin position="1"/>
        <end position="23"/>
    </location>
</feature>
<organism evidence="3 4">
    <name type="scientific">Cryoendolithus antarcticus</name>
    <dbReference type="NCBI Taxonomy" id="1507870"/>
    <lineage>
        <taxon>Eukaryota</taxon>
        <taxon>Fungi</taxon>
        <taxon>Dikarya</taxon>
        <taxon>Ascomycota</taxon>
        <taxon>Pezizomycotina</taxon>
        <taxon>Dothideomycetes</taxon>
        <taxon>Dothideomycetidae</taxon>
        <taxon>Cladosporiales</taxon>
        <taxon>Cladosporiaceae</taxon>
        <taxon>Cryoendolithus</taxon>
    </lineage>
</organism>
<feature type="region of interest" description="Disordered" evidence="2">
    <location>
        <begin position="570"/>
        <end position="610"/>
    </location>
</feature>
<dbReference type="InParanoid" id="A0A1V8SV74"/>
<sequence length="662" mass="73771">MIPREDAAPANTTDKRVGQDRKASKSQANEVLDHATAESTPMDRSASTSSTSSNASAEDSEIFGHIDQGGGGMETYTAFKGASKNPPITVDSLAELDMPRIINNPKLRHDVNFDRELHFRPNLDGAKGKEKIKAADQYWKALELEVHLINKARRALNGTDDLKTINYWKGIMKKSRRRLRKVFEVVRDILKTLVPDADQSKIEDRLDVDLLFQQIDNGMCDLVELASWLATVIKKHCAPMRDNSVDEMQKAITEGALKDDQTILVNGLRLLLLLLENMKLDVANHQIRAMRPLLIADTITFQQRYNAHRISIGKLDKEESRAWLEREHRRYRREVLDATPLDSLTHALLWDLIFADSTTTLKPTFYLDIDRLRTLRLELHSSICLRIVLDLFHELCDRVKPSSEADATLTTRVDDIVGAQGLWLDSYQNIAVELVRIIQQVEVSDPSDVPEHERIENAERRLLEDLPTSSDSFNQLGHETMEQLLPRAITSIDAHYSLSAADLQEALVPPLPLPTAPTTGLGYGAILTPALPAPTPVDADTDLIRRFTHIVVLHWQVWSDLVYLAPQEEEHENDVEHEKRNARSRRASSRSGSVEGSGRDRSPSPAGFVECGHHLIPSSVTAARSEGAGLVGSSDALDELLSLDGDVDGPDSPEVGKDASGM</sequence>